<evidence type="ECO:0000256" key="1">
    <source>
        <dbReference type="SAM" id="Phobius"/>
    </source>
</evidence>
<evidence type="ECO:0000313" key="3">
    <source>
        <dbReference type="EMBL" id="MDR6959085.1"/>
    </source>
</evidence>
<feature type="chain" id="PRO_5043375948" evidence="2">
    <location>
        <begin position="31"/>
        <end position="89"/>
    </location>
</feature>
<organism evidence="3 4">
    <name type="scientific">Pseudomonas brassicacearum</name>
    <dbReference type="NCBI Taxonomy" id="930166"/>
    <lineage>
        <taxon>Bacteria</taxon>
        <taxon>Pseudomonadati</taxon>
        <taxon>Pseudomonadota</taxon>
        <taxon>Gammaproteobacteria</taxon>
        <taxon>Pseudomonadales</taxon>
        <taxon>Pseudomonadaceae</taxon>
        <taxon>Pseudomonas</taxon>
    </lineage>
</organism>
<gene>
    <name evidence="3" type="ORF">J2W43_003072</name>
</gene>
<name>A0AAW8MBK7_9PSED</name>
<dbReference type="AlphaFoldDB" id="A0AAW8MBK7"/>
<evidence type="ECO:0000256" key="2">
    <source>
        <dbReference type="SAM" id="SignalP"/>
    </source>
</evidence>
<protein>
    <submittedName>
        <fullName evidence="3">Uncharacterized protein</fullName>
    </submittedName>
</protein>
<dbReference type="EMBL" id="JAVDVC010000005">
    <property type="protein sequence ID" value="MDR6959085.1"/>
    <property type="molecule type" value="Genomic_DNA"/>
</dbReference>
<reference evidence="3" key="1">
    <citation type="submission" date="2023-07" db="EMBL/GenBank/DDBJ databases">
        <title>Sorghum-associated microbial communities from plants grown in Nebraska, USA.</title>
        <authorList>
            <person name="Schachtman D."/>
        </authorList>
    </citation>
    <scope>NUCLEOTIDE SEQUENCE</scope>
    <source>
        <strain evidence="3">3432</strain>
    </source>
</reference>
<comment type="caution">
    <text evidence="3">The sequence shown here is derived from an EMBL/GenBank/DDBJ whole genome shotgun (WGS) entry which is preliminary data.</text>
</comment>
<keyword evidence="1" id="KW-0472">Membrane</keyword>
<evidence type="ECO:0000313" key="4">
    <source>
        <dbReference type="Proteomes" id="UP001252613"/>
    </source>
</evidence>
<feature type="signal peptide" evidence="2">
    <location>
        <begin position="1"/>
        <end position="30"/>
    </location>
</feature>
<sequence length="89" mass="10083">MNSTQRYCVQNRLSKTTRLSLLYFLIYAYADSAAAAAYTCTYYSMPGYTPVKTIPINATDTSDALQQAKASFQGETFYNANFNWIFCKL</sequence>
<feature type="transmembrane region" description="Helical" evidence="1">
    <location>
        <begin position="21"/>
        <end position="45"/>
    </location>
</feature>
<keyword evidence="2" id="KW-0732">Signal</keyword>
<proteinExistence type="predicted"/>
<dbReference type="Proteomes" id="UP001252613">
    <property type="component" value="Unassembled WGS sequence"/>
</dbReference>
<keyword evidence="1" id="KW-1133">Transmembrane helix</keyword>
<accession>A0AAW8MBK7</accession>
<keyword evidence="1" id="KW-0812">Transmembrane</keyword>